<protein>
    <submittedName>
        <fullName evidence="1">Uncharacterized protein</fullName>
    </submittedName>
</protein>
<evidence type="ECO:0000313" key="2">
    <source>
        <dbReference type="Proteomes" id="UP000033385"/>
    </source>
</evidence>
<comment type="caution">
    <text evidence="1">The sequence shown here is derived from an EMBL/GenBank/DDBJ whole genome shotgun (WGS) entry which is preliminary data.</text>
</comment>
<dbReference type="EMBL" id="LANW01000001">
    <property type="protein sequence ID" value="KJV67689.1"/>
    <property type="molecule type" value="Genomic_DNA"/>
</dbReference>
<gene>
    <name evidence="1" type="ORF">APHNP_1622</name>
</gene>
<evidence type="ECO:0000313" key="1">
    <source>
        <dbReference type="EMBL" id="KJV67689.1"/>
    </source>
</evidence>
<name>A0A0F3NLC6_ANAPH</name>
<organism evidence="1 2">
    <name type="scientific">Anaplasma phagocytophilum str. ApNP</name>
    <dbReference type="NCBI Taxonomy" id="1359153"/>
    <lineage>
        <taxon>Bacteria</taxon>
        <taxon>Pseudomonadati</taxon>
        <taxon>Pseudomonadota</taxon>
        <taxon>Alphaproteobacteria</taxon>
        <taxon>Rickettsiales</taxon>
        <taxon>Anaplasmataceae</taxon>
        <taxon>Anaplasma</taxon>
        <taxon>phagocytophilum group</taxon>
    </lineage>
</organism>
<sequence length="227" mass="26657">MFQGKLLSSIYGDLCSEVKTFGIMRKHMDNLLRFSTNDVTHSMILDFVDEKGMEFFAMCGIMVPYFHKTRVYRLLKKNAHYRMLVSDISYRIKNFDGFGCARPNERTILSMISYHGEEKQVYWEGNKEEEEKYIRSSRNRIYRMLREFEILETTCCATAWPDPSVLMFFVKLAVWMWAAKELSILRGVEPLELEACSVHSVLGLYVKSYWRNLGVDVLMRGMSIVFP</sequence>
<reference evidence="1 2" key="1">
    <citation type="submission" date="2015-01" db="EMBL/GenBank/DDBJ databases">
        <title>Genome Sequencing of Rickettsiales.</title>
        <authorList>
            <person name="Daugherty S.C."/>
            <person name="Su Q."/>
            <person name="Abolude K."/>
            <person name="Beier-Sexton M."/>
            <person name="Carlyon J.A."/>
            <person name="Carter R."/>
            <person name="Day N.P."/>
            <person name="Dumler S.J."/>
            <person name="Dyachenko V."/>
            <person name="Godinez A."/>
            <person name="Kurtti T.J."/>
            <person name="Lichay M."/>
            <person name="Mullins K.E."/>
            <person name="Ott S."/>
            <person name="Pappas-Brown V."/>
            <person name="Paris D.H."/>
            <person name="Patel P."/>
            <person name="Richards A.L."/>
            <person name="Sadzewicz L."/>
            <person name="Sears K."/>
            <person name="Seidman D."/>
            <person name="Sengamalay N."/>
            <person name="Stenos J."/>
            <person name="Tallon L.J."/>
            <person name="Vincent G."/>
            <person name="Fraser C.M."/>
            <person name="Munderloh U."/>
            <person name="Dunning-Hotopp J.C."/>
        </authorList>
    </citation>
    <scope>NUCLEOTIDE SEQUENCE [LARGE SCALE GENOMIC DNA]</scope>
    <source>
        <strain evidence="1 2">ApNP</strain>
    </source>
</reference>
<dbReference type="PATRIC" id="fig|1359153.3.peg.1657"/>
<dbReference type="Proteomes" id="UP000033385">
    <property type="component" value="Unassembled WGS sequence"/>
</dbReference>
<proteinExistence type="predicted"/>
<accession>A0A0F3NLC6</accession>
<dbReference type="AlphaFoldDB" id="A0A0F3NLC6"/>